<keyword evidence="2" id="KW-1185">Reference proteome</keyword>
<comment type="caution">
    <text evidence="1">The sequence shown here is derived from an EMBL/GenBank/DDBJ whole genome shotgun (WGS) entry which is preliminary data.</text>
</comment>
<gene>
    <name evidence="1" type="ORF">L596_020096</name>
</gene>
<reference evidence="1 2" key="1">
    <citation type="journal article" date="2015" name="Genome Biol.">
        <title>Comparative genomics of Steinernema reveals deeply conserved gene regulatory networks.</title>
        <authorList>
            <person name="Dillman A.R."/>
            <person name="Macchietto M."/>
            <person name="Porter C.F."/>
            <person name="Rogers A."/>
            <person name="Williams B."/>
            <person name="Antoshechkin I."/>
            <person name="Lee M.M."/>
            <person name="Goodwin Z."/>
            <person name="Lu X."/>
            <person name="Lewis E.E."/>
            <person name="Goodrich-Blair H."/>
            <person name="Stock S.P."/>
            <person name="Adams B.J."/>
            <person name="Sternberg P.W."/>
            <person name="Mortazavi A."/>
        </authorList>
    </citation>
    <scope>NUCLEOTIDE SEQUENCE [LARGE SCALE GENOMIC DNA]</scope>
    <source>
        <strain evidence="1 2">ALL</strain>
    </source>
</reference>
<evidence type="ECO:0000313" key="2">
    <source>
        <dbReference type="Proteomes" id="UP000298663"/>
    </source>
</evidence>
<evidence type="ECO:0000313" key="1">
    <source>
        <dbReference type="EMBL" id="TKR72684.1"/>
    </source>
</evidence>
<proteinExistence type="predicted"/>
<name>A0A4U5MSN1_STECR</name>
<dbReference type="EMBL" id="AZBU02000006">
    <property type="protein sequence ID" value="TKR72684.1"/>
    <property type="molecule type" value="Genomic_DNA"/>
</dbReference>
<organism evidence="1 2">
    <name type="scientific">Steinernema carpocapsae</name>
    <name type="common">Entomopathogenic nematode</name>
    <dbReference type="NCBI Taxonomy" id="34508"/>
    <lineage>
        <taxon>Eukaryota</taxon>
        <taxon>Metazoa</taxon>
        <taxon>Ecdysozoa</taxon>
        <taxon>Nematoda</taxon>
        <taxon>Chromadorea</taxon>
        <taxon>Rhabditida</taxon>
        <taxon>Tylenchina</taxon>
        <taxon>Panagrolaimomorpha</taxon>
        <taxon>Strongyloidoidea</taxon>
        <taxon>Steinernematidae</taxon>
        <taxon>Steinernema</taxon>
    </lineage>
</organism>
<protein>
    <submittedName>
        <fullName evidence="1">Uncharacterized protein</fullName>
    </submittedName>
</protein>
<dbReference type="AlphaFoldDB" id="A0A4U5MSN1"/>
<reference evidence="1 2" key="2">
    <citation type="journal article" date="2019" name="G3 (Bethesda)">
        <title>Hybrid Assembly of the Genome of the Entomopathogenic Nematode Steinernema carpocapsae Identifies the X-Chromosome.</title>
        <authorList>
            <person name="Serra L."/>
            <person name="Macchietto M."/>
            <person name="Macias-Munoz A."/>
            <person name="McGill C.J."/>
            <person name="Rodriguez I.M."/>
            <person name="Rodriguez B."/>
            <person name="Murad R."/>
            <person name="Mortazavi A."/>
        </authorList>
    </citation>
    <scope>NUCLEOTIDE SEQUENCE [LARGE SCALE GENOMIC DNA]</scope>
    <source>
        <strain evidence="1 2">ALL</strain>
    </source>
</reference>
<dbReference type="Proteomes" id="UP000298663">
    <property type="component" value="Unassembled WGS sequence"/>
</dbReference>
<accession>A0A4U5MSN1</accession>
<sequence>MRGCVVGTCEEINNARWVGSVTRGICDSVLPPKRGIEEGVKRIEGAKSIRADSIDLCLVAQAFCSIIPQIAKSSGGLNVLRPESRKVGLAPFDRLLGAVGTGPVLL</sequence>